<dbReference type="KEGG" id="vff:VITFI_CDS0337"/>
<dbReference type="Proteomes" id="UP000199729">
    <property type="component" value="Chromosome"/>
</dbReference>
<keyword evidence="3" id="KW-1185">Reference proteome</keyword>
<protein>
    <submittedName>
        <fullName evidence="2">Sulfurtransferase</fullName>
    </submittedName>
</protein>
<dbReference type="AlphaFoldDB" id="A0A221KAU0"/>
<evidence type="ECO:0000313" key="2">
    <source>
        <dbReference type="EMBL" id="ASM76116.1"/>
    </source>
</evidence>
<evidence type="ECO:0000259" key="1">
    <source>
        <dbReference type="PROSITE" id="PS50206"/>
    </source>
</evidence>
<dbReference type="GO" id="GO:0016740">
    <property type="term" value="F:transferase activity"/>
    <property type="evidence" value="ECO:0007669"/>
    <property type="project" value="UniProtKB-KW"/>
</dbReference>
<dbReference type="CDD" id="cd00158">
    <property type="entry name" value="RHOD"/>
    <property type="match status" value="1"/>
</dbReference>
<accession>A0A221KAU0</accession>
<gene>
    <name evidence="2" type="ORF">VITFI_CDS0337</name>
</gene>
<dbReference type="PANTHER" id="PTHR43031:SF18">
    <property type="entry name" value="RHODANESE-RELATED SULFURTRANSFERASES"/>
    <property type="match status" value="1"/>
</dbReference>
<proteinExistence type="predicted"/>
<dbReference type="PANTHER" id="PTHR43031">
    <property type="entry name" value="FAD-DEPENDENT OXIDOREDUCTASE"/>
    <property type="match status" value="1"/>
</dbReference>
<dbReference type="SUPFAM" id="SSF52821">
    <property type="entry name" value="Rhodanese/Cell cycle control phosphatase"/>
    <property type="match status" value="1"/>
</dbReference>
<dbReference type="InterPro" id="IPR001763">
    <property type="entry name" value="Rhodanese-like_dom"/>
</dbReference>
<dbReference type="Pfam" id="PF00581">
    <property type="entry name" value="Rhodanese"/>
    <property type="match status" value="1"/>
</dbReference>
<reference evidence="2 3" key="1">
    <citation type="submission" date="2017-07" db="EMBL/GenBank/DDBJ databases">
        <title>Complete Genome Sequence of the cosmetic ferment Vitreoscilla filiformis (ATCC15551).</title>
        <authorList>
            <person name="Contreras S."/>
            <person name="Sagory-Zalkind P."/>
            <person name="Blanquart H."/>
            <person name="Iltis A."/>
            <person name="Morand S.C."/>
        </authorList>
    </citation>
    <scope>NUCLEOTIDE SEQUENCE [LARGE SCALE GENOMIC DNA]</scope>
    <source>
        <strain evidence="2 3">ATCC 15551</strain>
    </source>
</reference>
<evidence type="ECO:0000313" key="3">
    <source>
        <dbReference type="Proteomes" id="UP000199729"/>
    </source>
</evidence>
<organism evidence="2 3">
    <name type="scientific">Vitreoscilla filiformis</name>
    <dbReference type="NCBI Taxonomy" id="63"/>
    <lineage>
        <taxon>Bacteria</taxon>
        <taxon>Pseudomonadati</taxon>
        <taxon>Pseudomonadota</taxon>
        <taxon>Betaproteobacteria</taxon>
        <taxon>Neisseriales</taxon>
        <taxon>Neisseriaceae</taxon>
        <taxon>Vitreoscilla</taxon>
    </lineage>
</organism>
<feature type="domain" description="Rhodanese" evidence="1">
    <location>
        <begin position="64"/>
        <end position="153"/>
    </location>
</feature>
<dbReference type="EMBL" id="CP022423">
    <property type="protein sequence ID" value="ASM76116.1"/>
    <property type="molecule type" value="Genomic_DNA"/>
</dbReference>
<keyword evidence="2" id="KW-0808">Transferase</keyword>
<name>A0A221KAU0_VITFI</name>
<dbReference type="SMART" id="SM00450">
    <property type="entry name" value="RHOD"/>
    <property type="match status" value="1"/>
</dbReference>
<dbReference type="InterPro" id="IPR036873">
    <property type="entry name" value="Rhodanese-like_dom_sf"/>
</dbReference>
<dbReference type="PROSITE" id="PS50206">
    <property type="entry name" value="RHODANESE_3"/>
    <property type="match status" value="1"/>
</dbReference>
<sequence>MEQSLKFYNLRFAPTLTDDNVNFLLENWPLVTMAVVSGGLLLRPLLQGGSGEGVPPSEAVRLMNREKAVVIDVCEPDEFAAGHIGNARNLPLGSLDGAKGLPGNKQLPLVIVCAAGVRAARGAKVLRDKGYENVHVLAGGMRAWREANLPVESSKAA</sequence>
<dbReference type="Gene3D" id="3.40.250.10">
    <property type="entry name" value="Rhodanese-like domain"/>
    <property type="match status" value="1"/>
</dbReference>
<dbReference type="InterPro" id="IPR050229">
    <property type="entry name" value="GlpE_sulfurtransferase"/>
</dbReference>